<keyword evidence="3 6" id="KW-0548">Nucleotidyltransferase</keyword>
<comment type="similarity">
    <text evidence="1">Belongs to the UDPGP type 1 family.</text>
</comment>
<dbReference type="SUPFAM" id="SSF53448">
    <property type="entry name" value="Nucleotide-diphospho-sugar transferases"/>
    <property type="match status" value="1"/>
</dbReference>
<proteinExistence type="inferred from homology"/>
<organism evidence="6 7">
    <name type="scientific">Naumannella cuiyingiana</name>
    <dbReference type="NCBI Taxonomy" id="1347891"/>
    <lineage>
        <taxon>Bacteria</taxon>
        <taxon>Bacillati</taxon>
        <taxon>Actinomycetota</taxon>
        <taxon>Actinomycetes</taxon>
        <taxon>Propionibacteriales</taxon>
        <taxon>Propionibacteriaceae</taxon>
        <taxon>Naumannella</taxon>
    </lineage>
</organism>
<sequence length="464" mass="50149">MSETTTEPEGLARARAKMTDAGVYPAAIEAFASYYRQLEQGATGQVAESDIEPLTDPPRLTDVELGPEQAADALARVAVIKLNGGLGTSMGMTGPKSLLPVRGEQTFLDLIIEQVRHARASHGVPLPLILMDSFRTREPTLARVAAHDDVIVADLPVDFLQSQEPKLRADDLAPVDWPDDRELEWTPPGHGDLYPSLRDSGVLQTLLDAGYAYACVSNVDNLGATPSPELAAWFADSGAPFALEVCRRTRADRKGGHLAIRRADGRLILRESAQVRDDDADAFSDTDRHGYFNTNNLWLDLRALADVLAERDGVLGLPMIVNRKTVDPADPESPKVIQIETAMGAAIEAFEGAQVIEVPRSRFQPVKTTNDLLVVRSDAYSLADDGHLEAVADPAPVVDLDPRHYKLVGDFDARFPDGPPSLRDAASLTVRGDWTFGADVRVVGDAELADPGTPSRVEPGTELS</sequence>
<evidence type="ECO:0000256" key="4">
    <source>
        <dbReference type="PIRSR" id="PIRSR000806-1"/>
    </source>
</evidence>
<feature type="binding site" evidence="4">
    <location>
        <position position="190"/>
    </location>
    <ligand>
        <name>substrate</name>
    </ligand>
</feature>
<dbReference type="GO" id="GO:0003983">
    <property type="term" value="F:UTP:glucose-1-phosphate uridylyltransferase activity"/>
    <property type="evidence" value="ECO:0007669"/>
    <property type="project" value="UniProtKB-EC"/>
</dbReference>
<keyword evidence="2 6" id="KW-0808">Transferase</keyword>
<dbReference type="InterPro" id="IPR016267">
    <property type="entry name" value="UDPGP_trans"/>
</dbReference>
<evidence type="ECO:0000313" key="7">
    <source>
        <dbReference type="Proteomes" id="UP000527616"/>
    </source>
</evidence>
<keyword evidence="7" id="KW-1185">Reference proteome</keyword>
<evidence type="ECO:0000256" key="2">
    <source>
        <dbReference type="ARBA" id="ARBA00022679"/>
    </source>
</evidence>
<feature type="binding site" evidence="5">
    <location>
        <position position="220"/>
    </location>
    <ligand>
        <name>UTP</name>
        <dbReference type="ChEBI" id="CHEBI:46398"/>
    </ligand>
</feature>
<dbReference type="EMBL" id="JACBZS010000001">
    <property type="protein sequence ID" value="NYI71686.1"/>
    <property type="molecule type" value="Genomic_DNA"/>
</dbReference>
<comment type="caution">
    <text evidence="6">The sequence shown here is derived from an EMBL/GenBank/DDBJ whole genome shotgun (WGS) entry which is preliminary data.</text>
</comment>
<protein>
    <submittedName>
        <fullName evidence="6">UTP--glucose-1-phosphate uridylyltransferase</fullName>
        <ecNumber evidence="6">2.7.7.9</ecNumber>
    </submittedName>
</protein>
<dbReference type="EC" id="2.7.7.9" evidence="6"/>
<dbReference type="PANTHER" id="PTHR43511">
    <property type="match status" value="1"/>
</dbReference>
<accession>A0A7Z0DAB0</accession>
<feature type="binding site" evidence="5">
    <location>
        <position position="161"/>
    </location>
    <ligand>
        <name>UTP</name>
        <dbReference type="ChEBI" id="CHEBI:46398"/>
    </ligand>
</feature>
<dbReference type="Proteomes" id="UP000527616">
    <property type="component" value="Unassembled WGS sequence"/>
</dbReference>
<evidence type="ECO:0000256" key="3">
    <source>
        <dbReference type="ARBA" id="ARBA00022695"/>
    </source>
</evidence>
<name>A0A7Z0DAB0_9ACTN</name>
<evidence type="ECO:0000256" key="1">
    <source>
        <dbReference type="ARBA" id="ARBA00010401"/>
    </source>
</evidence>
<dbReference type="Pfam" id="PF01704">
    <property type="entry name" value="UDPGP"/>
    <property type="match status" value="1"/>
</dbReference>
<evidence type="ECO:0000256" key="5">
    <source>
        <dbReference type="PIRSR" id="PIRSR000806-2"/>
    </source>
</evidence>
<feature type="binding site" evidence="5">
    <location>
        <position position="189"/>
    </location>
    <ligand>
        <name>UTP</name>
        <dbReference type="ChEBI" id="CHEBI:46398"/>
    </ligand>
</feature>
<dbReference type="Gene3D" id="2.160.10.10">
    <property type="entry name" value="Hexapeptide repeat proteins"/>
    <property type="match status" value="1"/>
</dbReference>
<dbReference type="AlphaFoldDB" id="A0A7Z0DAB0"/>
<evidence type="ECO:0000313" key="6">
    <source>
        <dbReference type="EMBL" id="NYI71686.1"/>
    </source>
</evidence>
<feature type="binding site" evidence="5">
    <location>
        <position position="367"/>
    </location>
    <ligand>
        <name>UTP</name>
        <dbReference type="ChEBI" id="CHEBI:46398"/>
    </ligand>
</feature>
<dbReference type="Gene3D" id="3.90.550.10">
    <property type="entry name" value="Spore Coat Polysaccharide Biosynthesis Protein SpsA, Chain A"/>
    <property type="match status" value="1"/>
</dbReference>
<gene>
    <name evidence="6" type="ORF">GGQ54_002246</name>
</gene>
<dbReference type="RefSeq" id="WP_179445480.1">
    <property type="nucleotide sequence ID" value="NZ_JACBZS010000001.1"/>
</dbReference>
<reference evidence="6 7" key="1">
    <citation type="submission" date="2020-07" db="EMBL/GenBank/DDBJ databases">
        <title>Sequencing the genomes of 1000 actinobacteria strains.</title>
        <authorList>
            <person name="Klenk H.-P."/>
        </authorList>
    </citation>
    <scope>NUCLEOTIDE SEQUENCE [LARGE SCALE GENOMIC DNA]</scope>
    <source>
        <strain evidence="6 7">DSM 103164</strain>
    </source>
</reference>
<feature type="binding site" evidence="5">
    <location>
        <position position="96"/>
    </location>
    <ligand>
        <name>UTP</name>
        <dbReference type="ChEBI" id="CHEBI:46398"/>
    </ligand>
</feature>
<dbReference type="PIRSF" id="PIRSF000806">
    <property type="entry name" value="UDPGP"/>
    <property type="match status" value="1"/>
</dbReference>
<dbReference type="InterPro" id="IPR029044">
    <property type="entry name" value="Nucleotide-diphossugar_trans"/>
</dbReference>
<dbReference type="InterPro" id="IPR002618">
    <property type="entry name" value="UDPGP_fam"/>
</dbReference>
<dbReference type="GO" id="GO:0006011">
    <property type="term" value="P:UDP-alpha-D-glucose metabolic process"/>
    <property type="evidence" value="ECO:0007669"/>
    <property type="project" value="InterPro"/>
</dbReference>